<dbReference type="EMBL" id="KP211887">
    <property type="protein sequence ID" value="ANV80437.1"/>
    <property type="molecule type" value="Genomic_DNA"/>
</dbReference>
<evidence type="ECO:0000313" key="2">
    <source>
        <dbReference type="EMBL" id="ANV80437.1"/>
    </source>
</evidence>
<protein>
    <recommendedName>
        <fullName evidence="1">tRNA intron endonuclease catalytic domain-containing protein</fullName>
    </recommendedName>
</protein>
<evidence type="ECO:0000259" key="1">
    <source>
        <dbReference type="Pfam" id="PF01974"/>
    </source>
</evidence>
<dbReference type="InterPro" id="IPR011856">
    <property type="entry name" value="tRNA_endonuc-like_dom_sf"/>
</dbReference>
<dbReference type="CDD" id="cd22363">
    <property type="entry name" value="tRNA-intron_lyase_C"/>
    <property type="match status" value="1"/>
</dbReference>
<dbReference type="GO" id="GO:0000213">
    <property type="term" value="F:tRNA-intron lyase activity"/>
    <property type="evidence" value="ECO:0007669"/>
    <property type="project" value="InterPro"/>
</dbReference>
<dbReference type="InterPro" id="IPR006677">
    <property type="entry name" value="tRNA_intron_Endonuc_cat-like"/>
</dbReference>
<dbReference type="Pfam" id="PF01974">
    <property type="entry name" value="tRNA_int_endo"/>
    <property type="match status" value="1"/>
</dbReference>
<reference evidence="2" key="1">
    <citation type="submission" date="2014-11" db="EMBL/GenBank/DDBJ databases">
        <authorList>
            <person name="Zhu J."/>
            <person name="Qi W."/>
            <person name="Song R."/>
        </authorList>
    </citation>
    <scope>NUCLEOTIDE SEQUENCE</scope>
</reference>
<dbReference type="EMBL" id="KP211886">
    <property type="protein sequence ID" value="ANV80398.1"/>
    <property type="molecule type" value="Genomic_DNA"/>
</dbReference>
<dbReference type="SUPFAM" id="SSF53032">
    <property type="entry name" value="tRNA-intron endonuclease catalytic domain-like"/>
    <property type="match status" value="1"/>
</dbReference>
<proteinExistence type="predicted"/>
<dbReference type="GO" id="GO:0006388">
    <property type="term" value="P:tRNA splicing, via endonucleolytic cleavage and ligation"/>
    <property type="evidence" value="ECO:0007669"/>
    <property type="project" value="InterPro"/>
</dbReference>
<organism evidence="2">
    <name type="scientific">uncultured Poseidoniia archaeon</name>
    <dbReference type="NCBI Taxonomy" id="1697135"/>
    <lineage>
        <taxon>Archaea</taxon>
        <taxon>Methanobacteriati</taxon>
        <taxon>Thermoplasmatota</taxon>
        <taxon>Candidatus Poseidoniia</taxon>
        <taxon>environmental samples</taxon>
    </lineage>
</organism>
<dbReference type="Gene3D" id="3.40.1350.10">
    <property type="match status" value="1"/>
</dbReference>
<feature type="domain" description="tRNA intron endonuclease catalytic" evidence="1">
    <location>
        <begin position="246"/>
        <end position="318"/>
    </location>
</feature>
<reference evidence="2" key="2">
    <citation type="journal article" date="2015" name="ISME J.">
        <title>A new class of marine Euryarchaeota group II from the Mediterranean deep chlorophyll maximum.</title>
        <authorList>
            <person name="Martin-Cuadrado A.B."/>
            <person name="Garcia-Heredia I."/>
            <person name="Molto A.G."/>
            <person name="Lopez-Ubeda R."/>
            <person name="Kimes N."/>
            <person name="Lopez-Garcia P."/>
            <person name="Moreira D."/>
            <person name="Rodriguez-Valera F."/>
        </authorList>
    </citation>
    <scope>NUCLEOTIDE SEQUENCE</scope>
</reference>
<dbReference type="GO" id="GO:0003676">
    <property type="term" value="F:nucleic acid binding"/>
    <property type="evidence" value="ECO:0007669"/>
    <property type="project" value="InterPro"/>
</dbReference>
<accession>A0A1B1TDS0</accession>
<name>A0A1B1TDS0_9ARCH</name>
<dbReference type="InterPro" id="IPR036167">
    <property type="entry name" value="tRNA_intron_Endo_cat-like_sf"/>
</dbReference>
<dbReference type="AlphaFoldDB" id="A0A1B1TDS0"/>
<sequence>MNSDRGGWEYRGSASNRLWHKSALGEVISEDCLYLTDAEVIFCHEHRNIELPHENWMIQCMKRNPKILDEYTILESLRKPGNKIMIAVNSESFDLSEERETWGLRWPSDTHPRDSKPISEIRWFHSSEKLDFEKLLNWATNVKEKKRIAEVLIIDNELSVVTYHIEIINPKGILDVPTKKDYIDISNIEGKIKLSNGNIFIPNNYDWKYENIGIPHTNGRIIDADIEKIIEHKTNGSEMDMSISEKIVLDLLERGLHPRPGFKYGSKWRCYETNIEEDHAPWLVVHPDNGPENWEEACLISRLASGVNKKWLFPIINEKWHYLSITRPPADSRWNNPIRR</sequence>